<reference evidence="2" key="1">
    <citation type="submission" date="2013-10" db="EMBL/GenBank/DDBJ databases">
        <title>Genomic analysis of the causative agents of coccidiosis in chickens.</title>
        <authorList>
            <person name="Reid A.J."/>
            <person name="Blake D."/>
            <person name="Billington K."/>
            <person name="Browne H."/>
            <person name="Dunn M."/>
            <person name="Hung S."/>
            <person name="Kawahara F."/>
            <person name="Miranda-Saavedra D."/>
            <person name="Mourier T."/>
            <person name="Nagra H."/>
            <person name="Otto T.D."/>
            <person name="Rawlings N."/>
            <person name="Sanchez A."/>
            <person name="Sanders M."/>
            <person name="Subramaniam C."/>
            <person name="Tay Y."/>
            <person name="Dear P."/>
            <person name="Doerig C."/>
            <person name="Gruber A."/>
            <person name="Parkinson J."/>
            <person name="Shirley M."/>
            <person name="Wan K.L."/>
            <person name="Berriman M."/>
            <person name="Tomley F."/>
            <person name="Pain A."/>
        </authorList>
    </citation>
    <scope>NUCLEOTIDE SEQUENCE [LARGE SCALE GENOMIC DNA]</scope>
    <source>
        <strain evidence="2">Houghton</strain>
    </source>
</reference>
<feature type="region of interest" description="Disordered" evidence="1">
    <location>
        <begin position="24"/>
        <end position="43"/>
    </location>
</feature>
<feature type="compositionally biased region" description="Basic and acidic residues" evidence="1">
    <location>
        <begin position="32"/>
        <end position="43"/>
    </location>
</feature>
<accession>U6KR56</accession>
<dbReference type="OrthoDB" id="350804at2759"/>
<dbReference type="EMBL" id="HG673792">
    <property type="protein sequence ID" value="CDJ37908.1"/>
    <property type="molecule type" value="Genomic_DNA"/>
</dbReference>
<dbReference type="AlphaFoldDB" id="U6KR56"/>
<keyword evidence="3" id="KW-1185">Reference proteome</keyword>
<proteinExistence type="predicted"/>
<protein>
    <submittedName>
        <fullName evidence="2">Uncharacterized protein</fullName>
    </submittedName>
</protein>
<dbReference type="RefSeq" id="XP_013228746.1">
    <property type="nucleotide sequence ID" value="XM_013373292.1"/>
</dbReference>
<organism evidence="2 3">
    <name type="scientific">Eimeria tenella</name>
    <name type="common">Coccidian parasite</name>
    <dbReference type="NCBI Taxonomy" id="5802"/>
    <lineage>
        <taxon>Eukaryota</taxon>
        <taxon>Sar</taxon>
        <taxon>Alveolata</taxon>
        <taxon>Apicomplexa</taxon>
        <taxon>Conoidasida</taxon>
        <taxon>Coccidia</taxon>
        <taxon>Eucoccidiorida</taxon>
        <taxon>Eimeriorina</taxon>
        <taxon>Eimeriidae</taxon>
        <taxon>Eimeria</taxon>
    </lineage>
</organism>
<dbReference type="Proteomes" id="UP000030747">
    <property type="component" value="Unassembled WGS sequence"/>
</dbReference>
<evidence type="ECO:0000313" key="3">
    <source>
        <dbReference type="Proteomes" id="UP000030747"/>
    </source>
</evidence>
<reference evidence="2" key="2">
    <citation type="submission" date="2013-10" db="EMBL/GenBank/DDBJ databases">
        <authorList>
            <person name="Aslett M."/>
        </authorList>
    </citation>
    <scope>NUCLEOTIDE SEQUENCE [LARGE SCALE GENOMIC DNA]</scope>
    <source>
        <strain evidence="2">Houghton</strain>
    </source>
</reference>
<gene>
    <name evidence="2" type="ORF">ETH_00001105</name>
</gene>
<evidence type="ECO:0000313" key="2">
    <source>
        <dbReference type="EMBL" id="CDJ37908.1"/>
    </source>
</evidence>
<name>U6KR56_EIMTE</name>
<dbReference type="GeneID" id="25249438"/>
<evidence type="ECO:0000256" key="1">
    <source>
        <dbReference type="SAM" id="MobiDB-lite"/>
    </source>
</evidence>
<dbReference type="VEuPathDB" id="ToxoDB:ETH_00001105"/>
<sequence>MICAVAAGPNVIPVSPEWENQLLNSVEGTNTSEKDAETTQSEK</sequence>